<sequence>MTSEMKKLIFFFGLFLMGKIGCGSSMTAKMTQQQLKTTKISPGWDGPLVNEYEKRVEPFTSIFIRELSDPFSNECPGQANSASPTPPHSRPSILDVGCGSGFGSLWALERGFQVTATDISETAVRRIRERAGATDHLDCVVADGQELSSYVHKEHDYAIAAFSVIFFPDPLKGLKEIFHCLKCSGKVAVSAWGSQEETSAFQIFPRAFKQVLPENLWKKSKPNRIEGSPSTLYSLLENAGFCDVKVVGPIQHAVHVASPAAFYDRFALTSPKLNDTLSNLTTEQRNAVKREVMELAQREGGQTDGSISIHSSAYFAYGTKELL</sequence>
<protein>
    <recommendedName>
        <fullName evidence="2">Methyltransferase type 11 domain-containing protein</fullName>
    </recommendedName>
</protein>
<feature type="domain" description="Methyltransferase type 11" evidence="2">
    <location>
        <begin position="94"/>
        <end position="188"/>
    </location>
</feature>
<accession>A0A7S1B9Q0</accession>
<dbReference type="Gene3D" id="3.40.50.150">
    <property type="entry name" value="Vaccinia Virus protein VP39"/>
    <property type="match status" value="1"/>
</dbReference>
<dbReference type="Pfam" id="PF08241">
    <property type="entry name" value="Methyltransf_11"/>
    <property type="match status" value="1"/>
</dbReference>
<evidence type="ECO:0000256" key="1">
    <source>
        <dbReference type="SAM" id="SignalP"/>
    </source>
</evidence>
<evidence type="ECO:0000313" key="3">
    <source>
        <dbReference type="EMBL" id="CAD8879737.1"/>
    </source>
</evidence>
<dbReference type="EMBL" id="HBFR01009550">
    <property type="protein sequence ID" value="CAD8879737.1"/>
    <property type="molecule type" value="Transcribed_RNA"/>
</dbReference>
<reference evidence="3" key="1">
    <citation type="submission" date="2021-01" db="EMBL/GenBank/DDBJ databases">
        <authorList>
            <person name="Corre E."/>
            <person name="Pelletier E."/>
            <person name="Niang G."/>
            <person name="Scheremetjew M."/>
            <person name="Finn R."/>
            <person name="Kale V."/>
            <person name="Holt S."/>
            <person name="Cochrane G."/>
            <person name="Meng A."/>
            <person name="Brown T."/>
            <person name="Cohen L."/>
        </authorList>
    </citation>
    <scope>NUCLEOTIDE SEQUENCE</scope>
    <source>
        <strain evidence="3">308</strain>
    </source>
</reference>
<dbReference type="PANTHER" id="PTHR43591:SF24">
    <property type="entry name" value="2-METHOXY-6-POLYPRENYL-1,4-BENZOQUINOL METHYLASE, MITOCHONDRIAL"/>
    <property type="match status" value="1"/>
</dbReference>
<dbReference type="InterPro" id="IPR029063">
    <property type="entry name" value="SAM-dependent_MTases_sf"/>
</dbReference>
<feature type="chain" id="PRO_5031019614" description="Methyltransferase type 11 domain-containing protein" evidence="1">
    <location>
        <begin position="24"/>
        <end position="323"/>
    </location>
</feature>
<keyword evidence="1" id="KW-0732">Signal</keyword>
<gene>
    <name evidence="3" type="ORF">CHYS00102_LOCUS6921</name>
</gene>
<dbReference type="CDD" id="cd02440">
    <property type="entry name" value="AdoMet_MTases"/>
    <property type="match status" value="1"/>
</dbReference>
<evidence type="ECO:0000259" key="2">
    <source>
        <dbReference type="Pfam" id="PF08241"/>
    </source>
</evidence>
<dbReference type="AlphaFoldDB" id="A0A7S1B9Q0"/>
<name>A0A7S1B9Q0_9STRA</name>
<dbReference type="SUPFAM" id="SSF53335">
    <property type="entry name" value="S-adenosyl-L-methionine-dependent methyltransferases"/>
    <property type="match status" value="1"/>
</dbReference>
<organism evidence="3">
    <name type="scientific">Corethron hystrix</name>
    <dbReference type="NCBI Taxonomy" id="216773"/>
    <lineage>
        <taxon>Eukaryota</taxon>
        <taxon>Sar</taxon>
        <taxon>Stramenopiles</taxon>
        <taxon>Ochrophyta</taxon>
        <taxon>Bacillariophyta</taxon>
        <taxon>Coscinodiscophyceae</taxon>
        <taxon>Corethrophycidae</taxon>
        <taxon>Corethrales</taxon>
        <taxon>Corethraceae</taxon>
        <taxon>Corethron</taxon>
    </lineage>
</organism>
<feature type="signal peptide" evidence="1">
    <location>
        <begin position="1"/>
        <end position="23"/>
    </location>
</feature>
<dbReference type="GO" id="GO:0008757">
    <property type="term" value="F:S-adenosylmethionine-dependent methyltransferase activity"/>
    <property type="evidence" value="ECO:0007669"/>
    <property type="project" value="InterPro"/>
</dbReference>
<dbReference type="InterPro" id="IPR013216">
    <property type="entry name" value="Methyltransf_11"/>
</dbReference>
<proteinExistence type="predicted"/>
<dbReference type="PANTHER" id="PTHR43591">
    <property type="entry name" value="METHYLTRANSFERASE"/>
    <property type="match status" value="1"/>
</dbReference>